<organism evidence="2 3">
    <name type="scientific">Saccharobesus litoralis</name>
    <dbReference type="NCBI Taxonomy" id="2172099"/>
    <lineage>
        <taxon>Bacteria</taxon>
        <taxon>Pseudomonadati</taxon>
        <taxon>Pseudomonadota</taxon>
        <taxon>Gammaproteobacteria</taxon>
        <taxon>Alteromonadales</taxon>
        <taxon>Alteromonadaceae</taxon>
        <taxon>Saccharobesus</taxon>
    </lineage>
</organism>
<feature type="chain" id="PRO_5015695475" evidence="1">
    <location>
        <begin position="32"/>
        <end position="135"/>
    </location>
</feature>
<dbReference type="KEGG" id="cate:C2869_21280"/>
<evidence type="ECO:0000256" key="1">
    <source>
        <dbReference type="SAM" id="SignalP"/>
    </source>
</evidence>
<name>A0A2S0VX33_9ALTE</name>
<accession>A0A2S0VX33</accession>
<keyword evidence="3" id="KW-1185">Reference proteome</keyword>
<protein>
    <submittedName>
        <fullName evidence="2">Uncharacterized protein</fullName>
    </submittedName>
</protein>
<evidence type="ECO:0000313" key="2">
    <source>
        <dbReference type="EMBL" id="AWB68774.1"/>
    </source>
</evidence>
<keyword evidence="1" id="KW-0732">Signal</keyword>
<sequence length="135" mass="15669">MCKRKQLELTKKRLGLFCAVTILLTSACASQAEKHSLAWFKQTDVKLALEQALQVKDYRLYAYARRAVVIPSRRFVSVDDVKKYCGIIIAKQLGDILPKDKEVRDLRQHAEMFIKQYNREMLAHCMQAKRVPVNQ</sequence>
<dbReference type="OrthoDB" id="5591557at2"/>
<dbReference type="PROSITE" id="PS51257">
    <property type="entry name" value="PROKAR_LIPOPROTEIN"/>
    <property type="match status" value="1"/>
</dbReference>
<proteinExistence type="predicted"/>
<evidence type="ECO:0000313" key="3">
    <source>
        <dbReference type="Proteomes" id="UP000244441"/>
    </source>
</evidence>
<gene>
    <name evidence="2" type="ORF">C2869_21280</name>
</gene>
<dbReference type="RefSeq" id="WP_108604826.1">
    <property type="nucleotide sequence ID" value="NZ_CP026604.1"/>
</dbReference>
<dbReference type="EMBL" id="CP026604">
    <property type="protein sequence ID" value="AWB68774.1"/>
    <property type="molecule type" value="Genomic_DNA"/>
</dbReference>
<feature type="signal peptide" evidence="1">
    <location>
        <begin position="1"/>
        <end position="31"/>
    </location>
</feature>
<dbReference type="AlphaFoldDB" id="A0A2S0VX33"/>
<reference evidence="2 3" key="1">
    <citation type="submission" date="2018-01" db="EMBL/GenBank/DDBJ databases">
        <title>Genome sequence of a Cantenovulum-like bacteria.</title>
        <authorList>
            <person name="Tan W.R."/>
            <person name="Lau N.-S."/>
            <person name="Go F."/>
            <person name="Amirul A.-A.A."/>
        </authorList>
    </citation>
    <scope>NUCLEOTIDE SEQUENCE [LARGE SCALE GENOMIC DNA]</scope>
    <source>
        <strain evidence="2 3">CCB-QB4</strain>
    </source>
</reference>
<dbReference type="Proteomes" id="UP000244441">
    <property type="component" value="Chromosome"/>
</dbReference>